<organism evidence="7 8">
    <name type="scientific">Jeotgalibacillus campisalis</name>
    <dbReference type="NCBI Taxonomy" id="220754"/>
    <lineage>
        <taxon>Bacteria</taxon>
        <taxon>Bacillati</taxon>
        <taxon>Bacillota</taxon>
        <taxon>Bacilli</taxon>
        <taxon>Bacillales</taxon>
        <taxon>Caryophanaceae</taxon>
        <taxon>Jeotgalibacillus</taxon>
    </lineage>
</organism>
<dbReference type="GO" id="GO:0006357">
    <property type="term" value="P:regulation of transcription by RNA polymerase II"/>
    <property type="evidence" value="ECO:0007669"/>
    <property type="project" value="TreeGrafter"/>
</dbReference>
<dbReference type="InterPro" id="IPR003695">
    <property type="entry name" value="Ppx_GppA_N"/>
</dbReference>
<feature type="domain" description="Ppx/GppA phosphatase N-terminal" evidence="5">
    <location>
        <begin position="23"/>
        <end position="301"/>
    </location>
</feature>
<dbReference type="Pfam" id="PF21447">
    <property type="entry name" value="Ppx-GppA_III"/>
    <property type="match status" value="1"/>
</dbReference>
<evidence type="ECO:0000259" key="6">
    <source>
        <dbReference type="Pfam" id="PF21447"/>
    </source>
</evidence>
<proteinExistence type="inferred from homology"/>
<dbReference type="Gene3D" id="1.10.3210.10">
    <property type="entry name" value="Hypothetical protein af1432"/>
    <property type="match status" value="1"/>
</dbReference>
<evidence type="ECO:0000256" key="1">
    <source>
        <dbReference type="ARBA" id="ARBA00007125"/>
    </source>
</evidence>
<dbReference type="PATRIC" id="fig|220754.4.peg.1715"/>
<evidence type="ECO:0000259" key="5">
    <source>
        <dbReference type="Pfam" id="PF02541"/>
    </source>
</evidence>
<dbReference type="GO" id="GO:0004309">
    <property type="term" value="F:exopolyphosphatase activity"/>
    <property type="evidence" value="ECO:0007669"/>
    <property type="project" value="UniProtKB-EC"/>
</dbReference>
<keyword evidence="8" id="KW-1185">Reference proteome</keyword>
<accession>A0A0C2S0H2</accession>
<dbReference type="InterPro" id="IPR048950">
    <property type="entry name" value="Ppx_GppA_C"/>
</dbReference>
<dbReference type="InterPro" id="IPR022371">
    <property type="entry name" value="Exopolyphosphatase"/>
</dbReference>
<dbReference type="Pfam" id="PF02541">
    <property type="entry name" value="Ppx-GppA"/>
    <property type="match status" value="1"/>
</dbReference>
<dbReference type="InterPro" id="IPR043129">
    <property type="entry name" value="ATPase_NBD"/>
</dbReference>
<comment type="similarity">
    <text evidence="1">Belongs to the GppA/Ppx family.</text>
</comment>
<comment type="catalytic activity">
    <reaction evidence="4">
        <text>[phosphate](n) + H2O = [phosphate](n-1) + phosphate + H(+)</text>
        <dbReference type="Rhea" id="RHEA:21528"/>
        <dbReference type="Rhea" id="RHEA-COMP:9859"/>
        <dbReference type="Rhea" id="RHEA-COMP:14279"/>
        <dbReference type="ChEBI" id="CHEBI:15377"/>
        <dbReference type="ChEBI" id="CHEBI:15378"/>
        <dbReference type="ChEBI" id="CHEBI:16838"/>
        <dbReference type="ChEBI" id="CHEBI:43474"/>
        <dbReference type="EC" id="3.6.1.11"/>
    </reaction>
</comment>
<name>A0A0C2S0H2_9BACL</name>
<comment type="caution">
    <text evidence="7">The sequence shown here is derived from an EMBL/GenBank/DDBJ whole genome shotgun (WGS) entry which is preliminary data.</text>
</comment>
<evidence type="ECO:0000256" key="4">
    <source>
        <dbReference type="ARBA" id="ARBA00047607"/>
    </source>
</evidence>
<gene>
    <name evidence="7" type="ORF">KR50_16960</name>
</gene>
<dbReference type="NCBIfam" id="TIGR03706">
    <property type="entry name" value="exo_poly_only"/>
    <property type="match status" value="1"/>
</dbReference>
<dbReference type="Gene3D" id="3.30.420.150">
    <property type="entry name" value="Exopolyphosphatase. Domain 2"/>
    <property type="match status" value="1"/>
</dbReference>
<evidence type="ECO:0000313" key="7">
    <source>
        <dbReference type="EMBL" id="KIL47529.1"/>
    </source>
</evidence>
<feature type="domain" description="Ppx/GppA phosphatase C-terminal" evidence="6">
    <location>
        <begin position="318"/>
        <end position="482"/>
    </location>
</feature>
<dbReference type="PANTHER" id="PTHR30005">
    <property type="entry name" value="EXOPOLYPHOSPHATASE"/>
    <property type="match status" value="1"/>
</dbReference>
<dbReference type="AlphaFoldDB" id="A0A0C2S0H2"/>
<protein>
    <recommendedName>
        <fullName evidence="2">exopolyphosphatase</fullName>
        <ecNumber evidence="2">3.6.1.11</ecNumber>
    </recommendedName>
</protein>
<keyword evidence="3" id="KW-0378">Hydrolase</keyword>
<dbReference type="EC" id="3.6.1.11" evidence="2"/>
<sequence length="508" mass="57762">MKKTAVVDIGSNTIRLVIYHYEVDKGMREIENIKTVARLSSYLSEDGMMSEEGVTKLIEALESFKEIVNYHTIDDLRVVATAAVRQARNRKNILKVIENKVGWTVSILTEEEEAYFGYVAVVHSTPINSGVTIDMGGGSTEVTYFEDKKLKHAHSFPFGAVTLKRKFMKGDAMTLSEQKKLITFLKDHFATLSWLKNKQVPIVAIGGSARNIAQIDQQLKDYPIAGVHQYFMSKTSLFTLRDQLLTKTIEELEKLDGLSSDRSDIIAPASQVFCQLFEITQATGFLFSRKGLRDGIVIKELMDKNITPLSKNEVFINSLKELSFDYSINPMDAEYMMKLSSDLYEQLCKIGELSYSEEDLLLLKRGAYLYYLGEYIDSESSSQHTFYLIANRSIDGVLHHDRIKLALIASFKNKSSLQQYLQPFSEWFTKEEHQTIRELGALLKFAYSLNGSKRRLIERVRIEKSAGNVKVTLEAAGNTLAEEYQAEKQKKHLEKALKKLIALEFVKK</sequence>
<dbReference type="SUPFAM" id="SSF109604">
    <property type="entry name" value="HD-domain/PDEase-like"/>
    <property type="match status" value="1"/>
</dbReference>
<dbReference type="EMBL" id="JXRR01000014">
    <property type="protein sequence ID" value="KIL47529.1"/>
    <property type="molecule type" value="Genomic_DNA"/>
</dbReference>
<dbReference type="RefSeq" id="WP_041057133.1">
    <property type="nucleotide sequence ID" value="NZ_JXRR01000014.1"/>
</dbReference>
<dbReference type="OrthoDB" id="9807195at2"/>
<evidence type="ECO:0000313" key="8">
    <source>
        <dbReference type="Proteomes" id="UP000031972"/>
    </source>
</evidence>
<evidence type="ECO:0000256" key="2">
    <source>
        <dbReference type="ARBA" id="ARBA00012451"/>
    </source>
</evidence>
<dbReference type="InterPro" id="IPR050273">
    <property type="entry name" value="GppA/Ppx_hydrolase"/>
</dbReference>
<dbReference type="Proteomes" id="UP000031972">
    <property type="component" value="Unassembled WGS sequence"/>
</dbReference>
<reference evidence="7 8" key="1">
    <citation type="submission" date="2015-01" db="EMBL/GenBank/DDBJ databases">
        <title>Jeotgalibacillus campisalis genome sequencing.</title>
        <authorList>
            <person name="Goh K.M."/>
            <person name="Chan K.-G."/>
            <person name="Yaakop A.S."/>
            <person name="Ee R."/>
            <person name="Gan H.M."/>
            <person name="Chan C.S."/>
        </authorList>
    </citation>
    <scope>NUCLEOTIDE SEQUENCE [LARGE SCALE GENOMIC DNA]</scope>
    <source>
        <strain evidence="7 8">SF-57</strain>
    </source>
</reference>
<dbReference type="GO" id="GO:0006793">
    <property type="term" value="P:phosphorus metabolic process"/>
    <property type="evidence" value="ECO:0007669"/>
    <property type="project" value="InterPro"/>
</dbReference>
<dbReference type="Gene3D" id="3.30.420.40">
    <property type="match status" value="1"/>
</dbReference>
<dbReference type="CDD" id="cd24052">
    <property type="entry name" value="ASKHA_NBD_HpPPX-GppA-like"/>
    <property type="match status" value="1"/>
</dbReference>
<evidence type="ECO:0000256" key="3">
    <source>
        <dbReference type="ARBA" id="ARBA00022801"/>
    </source>
</evidence>
<dbReference type="SUPFAM" id="SSF53067">
    <property type="entry name" value="Actin-like ATPase domain"/>
    <property type="match status" value="2"/>
</dbReference>
<dbReference type="PANTHER" id="PTHR30005:SF0">
    <property type="entry name" value="RETROGRADE REGULATION PROTEIN 2"/>
    <property type="match status" value="1"/>
</dbReference>